<dbReference type="PANTHER" id="PTHR38790">
    <property type="entry name" value="2EXR DOMAIN-CONTAINING PROTEIN-RELATED"/>
    <property type="match status" value="1"/>
</dbReference>
<comment type="caution">
    <text evidence="1">The sequence shown here is derived from an EMBL/GenBank/DDBJ whole genome shotgun (WGS) entry which is preliminary data.</text>
</comment>
<keyword evidence="2" id="KW-1185">Reference proteome</keyword>
<reference evidence="1" key="1">
    <citation type="journal article" date="2020" name="Stud. Mycol.">
        <title>101 Dothideomycetes genomes: a test case for predicting lifestyles and emergence of pathogens.</title>
        <authorList>
            <person name="Haridas S."/>
            <person name="Albert R."/>
            <person name="Binder M."/>
            <person name="Bloem J."/>
            <person name="Labutti K."/>
            <person name="Salamov A."/>
            <person name="Andreopoulos B."/>
            <person name="Baker S."/>
            <person name="Barry K."/>
            <person name="Bills G."/>
            <person name="Bluhm B."/>
            <person name="Cannon C."/>
            <person name="Castanera R."/>
            <person name="Culley D."/>
            <person name="Daum C."/>
            <person name="Ezra D."/>
            <person name="Gonzalez J."/>
            <person name="Henrissat B."/>
            <person name="Kuo A."/>
            <person name="Liang C."/>
            <person name="Lipzen A."/>
            <person name="Lutzoni F."/>
            <person name="Magnuson J."/>
            <person name="Mondo S."/>
            <person name="Nolan M."/>
            <person name="Ohm R."/>
            <person name="Pangilinan J."/>
            <person name="Park H.-J."/>
            <person name="Ramirez L."/>
            <person name="Alfaro M."/>
            <person name="Sun H."/>
            <person name="Tritt A."/>
            <person name="Yoshinaga Y."/>
            <person name="Zwiers L.-H."/>
            <person name="Turgeon B."/>
            <person name="Goodwin S."/>
            <person name="Spatafora J."/>
            <person name="Crous P."/>
            <person name="Grigoriev I."/>
        </authorList>
    </citation>
    <scope>NUCLEOTIDE SEQUENCE</scope>
    <source>
        <strain evidence="1">CBS 110217</strain>
    </source>
</reference>
<organism evidence="1 2">
    <name type="scientific">Setomelanomma holmii</name>
    <dbReference type="NCBI Taxonomy" id="210430"/>
    <lineage>
        <taxon>Eukaryota</taxon>
        <taxon>Fungi</taxon>
        <taxon>Dikarya</taxon>
        <taxon>Ascomycota</taxon>
        <taxon>Pezizomycotina</taxon>
        <taxon>Dothideomycetes</taxon>
        <taxon>Pleosporomycetidae</taxon>
        <taxon>Pleosporales</taxon>
        <taxon>Pleosporineae</taxon>
        <taxon>Phaeosphaeriaceae</taxon>
        <taxon>Setomelanomma</taxon>
    </lineage>
</organism>
<protein>
    <submittedName>
        <fullName evidence="1">Uncharacterized protein</fullName>
    </submittedName>
</protein>
<dbReference type="EMBL" id="ML978274">
    <property type="protein sequence ID" value="KAF2025107.1"/>
    <property type="molecule type" value="Genomic_DNA"/>
</dbReference>
<proteinExistence type="predicted"/>
<evidence type="ECO:0000313" key="1">
    <source>
        <dbReference type="EMBL" id="KAF2025107.1"/>
    </source>
</evidence>
<dbReference type="Proteomes" id="UP000799777">
    <property type="component" value="Unassembled WGS sequence"/>
</dbReference>
<name>A0A9P4H016_9PLEO</name>
<evidence type="ECO:0000313" key="2">
    <source>
        <dbReference type="Proteomes" id="UP000799777"/>
    </source>
</evidence>
<dbReference type="AlphaFoldDB" id="A0A9P4H016"/>
<dbReference type="OrthoDB" id="3694708at2759"/>
<sequence>MAMVTADAREQVTLSNQTQSILLRLPGEIRDKIYHYASLEKTVLVRSITSAKPSSAPCAFALLHTCRQIAREASPIAYALCNLDLSLLRWPSEILRTAGHDVVAMMQAFTRDEKALKHVNLSIQLIPGSDRFPALRRVCVR</sequence>
<dbReference type="PANTHER" id="PTHR38790:SF4">
    <property type="entry name" value="2EXR DOMAIN-CONTAINING PROTEIN"/>
    <property type="match status" value="1"/>
</dbReference>
<gene>
    <name evidence="1" type="ORF">EK21DRAFT_117109</name>
</gene>
<accession>A0A9P4H016</accession>